<sequence length="144" mass="15726">MKKLKVLTIGLGLVVTLALGFQPTIAEAHFNESHELEPISQLNENAPFAYPTVIGLEAPSSIYGSNASPQFKLNFSGDRGGGTYRWTFTPGNGDSTRSGSTSATSHSLNHNYYLGNRDSDSYEVRASVTGYSYDSTIKVVRHYR</sequence>
<keyword evidence="2" id="KW-0732">Signal</keyword>
<feature type="signal peptide" evidence="2">
    <location>
        <begin position="1"/>
        <end position="28"/>
    </location>
</feature>
<reference evidence="3 4" key="1">
    <citation type="submission" date="2019-11" db="EMBL/GenBank/DDBJ databases">
        <authorList>
            <person name="Li X."/>
        </authorList>
    </citation>
    <scope>NUCLEOTIDE SEQUENCE [LARGE SCALE GENOMIC DNA]</scope>
    <source>
        <strain evidence="3 4">L9</strain>
    </source>
</reference>
<keyword evidence="4" id="KW-1185">Reference proteome</keyword>
<feature type="region of interest" description="Disordered" evidence="1">
    <location>
        <begin position="89"/>
        <end position="108"/>
    </location>
</feature>
<accession>A0A6N8FMZ3</accession>
<feature type="chain" id="PRO_5026942981" evidence="2">
    <location>
        <begin position="29"/>
        <end position="144"/>
    </location>
</feature>
<evidence type="ECO:0000313" key="3">
    <source>
        <dbReference type="EMBL" id="MUK88718.1"/>
    </source>
</evidence>
<evidence type="ECO:0000313" key="4">
    <source>
        <dbReference type="Proteomes" id="UP000469125"/>
    </source>
</evidence>
<comment type="caution">
    <text evidence="3">The sequence shown here is derived from an EMBL/GenBank/DDBJ whole genome shotgun (WGS) entry which is preliminary data.</text>
</comment>
<dbReference type="Proteomes" id="UP000469125">
    <property type="component" value="Unassembled WGS sequence"/>
</dbReference>
<evidence type="ECO:0000256" key="1">
    <source>
        <dbReference type="SAM" id="MobiDB-lite"/>
    </source>
</evidence>
<protein>
    <submittedName>
        <fullName evidence="3">Uncharacterized protein</fullName>
    </submittedName>
</protein>
<dbReference type="EMBL" id="WOCA01000006">
    <property type="protein sequence ID" value="MUK88718.1"/>
    <property type="molecule type" value="Genomic_DNA"/>
</dbReference>
<gene>
    <name evidence="3" type="ORF">GMD78_09970</name>
</gene>
<organism evidence="3 4">
    <name type="scientific">Ornithinibacillus caprae</name>
    <dbReference type="NCBI Taxonomy" id="2678566"/>
    <lineage>
        <taxon>Bacteria</taxon>
        <taxon>Bacillati</taxon>
        <taxon>Bacillota</taxon>
        <taxon>Bacilli</taxon>
        <taxon>Bacillales</taxon>
        <taxon>Bacillaceae</taxon>
        <taxon>Ornithinibacillus</taxon>
    </lineage>
</organism>
<name>A0A6N8FMZ3_9BACI</name>
<dbReference type="RefSeq" id="WP_155668687.1">
    <property type="nucleotide sequence ID" value="NZ_WOCA01000006.1"/>
</dbReference>
<evidence type="ECO:0000256" key="2">
    <source>
        <dbReference type="SAM" id="SignalP"/>
    </source>
</evidence>
<proteinExistence type="predicted"/>
<dbReference type="AlphaFoldDB" id="A0A6N8FMZ3"/>